<feature type="domain" description="C3H1-type" evidence="6">
    <location>
        <begin position="1"/>
        <end position="23"/>
    </location>
</feature>
<dbReference type="RefSeq" id="XP_025368301.1">
    <property type="nucleotide sequence ID" value="XM_025511488.1"/>
</dbReference>
<dbReference type="PROSITE" id="PS50103">
    <property type="entry name" value="ZF_C3H1"/>
    <property type="match status" value="1"/>
</dbReference>
<accession>A0A316VXW3</accession>
<gene>
    <name evidence="7" type="ORF">IE81DRAFT_279053</name>
</gene>
<evidence type="ECO:0000313" key="8">
    <source>
        <dbReference type="Proteomes" id="UP000245783"/>
    </source>
</evidence>
<evidence type="ECO:0000313" key="7">
    <source>
        <dbReference type="EMBL" id="PWN41141.1"/>
    </source>
</evidence>
<dbReference type="STRING" id="1522189.A0A316VXW3"/>
<proteinExistence type="predicted"/>
<dbReference type="SUPFAM" id="SSF90229">
    <property type="entry name" value="CCCH zinc finger"/>
    <property type="match status" value="1"/>
</dbReference>
<dbReference type="Gene3D" id="4.10.1000.10">
    <property type="entry name" value="Zinc finger, CCCH-type"/>
    <property type="match status" value="1"/>
</dbReference>
<keyword evidence="4 5" id="KW-0862">Zinc</keyword>
<sequence>CRSWEERGDCRYGNKCQFAHGPHELRPIERHAKVTSVPDQAFVLIFLSTCPYAKRCCFIH</sequence>
<dbReference type="InterPro" id="IPR036855">
    <property type="entry name" value="Znf_CCCH_sf"/>
</dbReference>
<keyword evidence="8" id="KW-1185">Reference proteome</keyword>
<dbReference type="InParanoid" id="A0A316VXW3"/>
<dbReference type="InterPro" id="IPR000571">
    <property type="entry name" value="Znf_CCCH"/>
</dbReference>
<evidence type="ECO:0000256" key="4">
    <source>
        <dbReference type="ARBA" id="ARBA00022833"/>
    </source>
</evidence>
<dbReference type="AlphaFoldDB" id="A0A316VXW3"/>
<dbReference type="InterPro" id="IPR045877">
    <property type="entry name" value="ZFP36-like"/>
</dbReference>
<evidence type="ECO:0000259" key="6">
    <source>
        <dbReference type="PROSITE" id="PS50103"/>
    </source>
</evidence>
<dbReference type="GeneID" id="37033358"/>
<dbReference type="Proteomes" id="UP000245783">
    <property type="component" value="Unassembled WGS sequence"/>
</dbReference>
<reference evidence="7 8" key="1">
    <citation type="journal article" date="2018" name="Mol. Biol. Evol.">
        <title>Broad Genomic Sampling Reveals a Smut Pathogenic Ancestry of the Fungal Clade Ustilaginomycotina.</title>
        <authorList>
            <person name="Kijpornyongpan T."/>
            <person name="Mondo S.J."/>
            <person name="Barry K."/>
            <person name="Sandor L."/>
            <person name="Lee J."/>
            <person name="Lipzen A."/>
            <person name="Pangilinan J."/>
            <person name="LaButti K."/>
            <person name="Hainaut M."/>
            <person name="Henrissat B."/>
            <person name="Grigoriev I.V."/>
            <person name="Spatafora J.W."/>
            <person name="Aime M.C."/>
        </authorList>
    </citation>
    <scope>NUCLEOTIDE SEQUENCE [LARGE SCALE GENOMIC DNA]</scope>
    <source>
        <strain evidence="7 8">MCA 4658</strain>
    </source>
</reference>
<keyword evidence="1 5" id="KW-0479">Metal-binding</keyword>
<dbReference type="FunFam" id="4.10.1000.10:FF:000001">
    <property type="entry name" value="zinc finger CCCH domain-containing protein 15-like"/>
    <property type="match status" value="1"/>
</dbReference>
<evidence type="ECO:0000256" key="2">
    <source>
        <dbReference type="ARBA" id="ARBA00022737"/>
    </source>
</evidence>
<evidence type="ECO:0000256" key="1">
    <source>
        <dbReference type="ARBA" id="ARBA00022723"/>
    </source>
</evidence>
<name>A0A316VXW3_9BASI</name>
<keyword evidence="3 5" id="KW-0863">Zinc-finger</keyword>
<dbReference type="GO" id="GO:0008270">
    <property type="term" value="F:zinc ion binding"/>
    <property type="evidence" value="ECO:0007669"/>
    <property type="project" value="UniProtKB-KW"/>
</dbReference>
<dbReference type="OrthoDB" id="410307at2759"/>
<dbReference type="EMBL" id="KZ819398">
    <property type="protein sequence ID" value="PWN41141.1"/>
    <property type="molecule type" value="Genomic_DNA"/>
</dbReference>
<organism evidence="7 8">
    <name type="scientific">Ceraceosorus guamensis</name>
    <dbReference type="NCBI Taxonomy" id="1522189"/>
    <lineage>
        <taxon>Eukaryota</taxon>
        <taxon>Fungi</taxon>
        <taxon>Dikarya</taxon>
        <taxon>Basidiomycota</taxon>
        <taxon>Ustilaginomycotina</taxon>
        <taxon>Exobasidiomycetes</taxon>
        <taxon>Ceraceosorales</taxon>
        <taxon>Ceraceosoraceae</taxon>
        <taxon>Ceraceosorus</taxon>
    </lineage>
</organism>
<feature type="non-terminal residue" evidence="7">
    <location>
        <position position="60"/>
    </location>
</feature>
<dbReference type="Pfam" id="PF00642">
    <property type="entry name" value="zf-CCCH"/>
    <property type="match status" value="1"/>
</dbReference>
<feature type="non-terminal residue" evidence="7">
    <location>
        <position position="1"/>
    </location>
</feature>
<dbReference type="GO" id="GO:0003729">
    <property type="term" value="F:mRNA binding"/>
    <property type="evidence" value="ECO:0007669"/>
    <property type="project" value="InterPro"/>
</dbReference>
<protein>
    <recommendedName>
        <fullName evidence="6">C3H1-type domain-containing protein</fullName>
    </recommendedName>
</protein>
<evidence type="ECO:0000256" key="5">
    <source>
        <dbReference type="PROSITE-ProRule" id="PRU00723"/>
    </source>
</evidence>
<keyword evidence="2" id="KW-0677">Repeat</keyword>
<dbReference type="PANTHER" id="PTHR12547">
    <property type="entry name" value="CCCH ZINC FINGER/TIS11-RELATED"/>
    <property type="match status" value="1"/>
</dbReference>
<evidence type="ECO:0000256" key="3">
    <source>
        <dbReference type="ARBA" id="ARBA00022771"/>
    </source>
</evidence>
<feature type="zinc finger region" description="C3H1-type" evidence="5">
    <location>
        <begin position="1"/>
        <end position="23"/>
    </location>
</feature>
<dbReference type="PANTHER" id="PTHR12547:SF18">
    <property type="entry name" value="PROTEIN TIS11"/>
    <property type="match status" value="1"/>
</dbReference>